<keyword evidence="3" id="KW-0472">Membrane</keyword>
<evidence type="ECO:0000256" key="3">
    <source>
        <dbReference type="SAM" id="Phobius"/>
    </source>
</evidence>
<feature type="compositionally biased region" description="Acidic residues" evidence="2">
    <location>
        <begin position="448"/>
        <end position="460"/>
    </location>
</feature>
<feature type="compositionally biased region" description="Acidic residues" evidence="2">
    <location>
        <begin position="411"/>
        <end position="420"/>
    </location>
</feature>
<sequence>MTIEMTKAHFDDTLETVLAVAVGGIVFCAMWIIFILVDIEASKVSFFSVDAVGKDMDLQLDVTTDDANTTSNGTNGMEVEPERQQQNSNEPEIKATRGRRVSCGFKMMQIGSVLLLILLTYLLLVASNASGFLSALGALAVFGMFLRFQIGDELRRQRWDRLTLMVSLFLLIASFLNLSTYAWKSLAQGEIYLGPARIIGYDISAYSNTTTNATDVPTTRTNLVVQWGSDWGCPFTGGKVCEAEVHGVMCATKPNGGGGNGNNGNGRRMQNNQAGGNGNGNGNGQHTNTNGNGNGQHTNTNGNGNGQHTNTNGPVGHHPNGNGNGTHAGNGNHNNTSNNSNEEKQLEKENQDLEKENEELKKEVDELKEKGDEEIDEMVDGEEAIEEELIGDELIEDVDLIDANEGKEEALADEDEMEEEMDKKDIEDELKDTNDDGVKDELEKDIDLLDEEEVETEKDLDAVIDEDEEIADEYSDYADEYFDEADKAIDSEIDEIFDEEDTMEDIDETEEEIDETEDQLDEDGLNWDEMTFEYDDDMYENEYWNYNWDSAWGDYGCDELFQSDIEGQVHDASIPAGSGDSWPFINIYGSCKHCDAYIMDYFAEEAFEKLDDYFVQAVLFMGLGFTGIGMSLIGFIKYKMEAPAENQIELLGNSAGVIA</sequence>
<feature type="region of interest" description="Disordered" evidence="2">
    <location>
        <begin position="253"/>
        <end position="378"/>
    </location>
</feature>
<evidence type="ECO:0000256" key="1">
    <source>
        <dbReference type="SAM" id="Coils"/>
    </source>
</evidence>
<dbReference type="AlphaFoldDB" id="A0AAD2JIS0"/>
<evidence type="ECO:0000313" key="5">
    <source>
        <dbReference type="Proteomes" id="UP001295423"/>
    </source>
</evidence>
<feature type="transmembrane region" description="Helical" evidence="3">
    <location>
        <begin position="16"/>
        <end position="37"/>
    </location>
</feature>
<feature type="region of interest" description="Disordered" evidence="2">
    <location>
        <begin position="63"/>
        <end position="93"/>
    </location>
</feature>
<keyword evidence="3" id="KW-1133">Transmembrane helix</keyword>
<evidence type="ECO:0000256" key="2">
    <source>
        <dbReference type="SAM" id="MobiDB-lite"/>
    </source>
</evidence>
<feature type="compositionally biased region" description="Basic and acidic residues" evidence="2">
    <location>
        <begin position="421"/>
        <end position="447"/>
    </location>
</feature>
<feature type="compositionally biased region" description="Low complexity" evidence="2">
    <location>
        <begin position="284"/>
        <end position="321"/>
    </location>
</feature>
<comment type="caution">
    <text evidence="4">The sequence shown here is derived from an EMBL/GenBank/DDBJ whole genome shotgun (WGS) entry which is preliminary data.</text>
</comment>
<feature type="transmembrane region" description="Helical" evidence="3">
    <location>
        <begin position="107"/>
        <end position="126"/>
    </location>
</feature>
<proteinExistence type="predicted"/>
<dbReference type="EMBL" id="CAKOGP040001847">
    <property type="protein sequence ID" value="CAJ1953871.1"/>
    <property type="molecule type" value="Genomic_DNA"/>
</dbReference>
<evidence type="ECO:0000313" key="4">
    <source>
        <dbReference type="EMBL" id="CAJ1953871.1"/>
    </source>
</evidence>
<reference evidence="4" key="1">
    <citation type="submission" date="2023-08" db="EMBL/GenBank/DDBJ databases">
        <authorList>
            <person name="Audoor S."/>
            <person name="Bilcke G."/>
        </authorList>
    </citation>
    <scope>NUCLEOTIDE SEQUENCE</scope>
</reference>
<accession>A0AAD2JIS0</accession>
<keyword evidence="3" id="KW-0812">Transmembrane</keyword>
<feature type="region of interest" description="Disordered" evidence="2">
    <location>
        <begin position="402"/>
        <end position="460"/>
    </location>
</feature>
<feature type="transmembrane region" description="Helical" evidence="3">
    <location>
        <begin position="132"/>
        <end position="150"/>
    </location>
</feature>
<feature type="compositionally biased region" description="Gly residues" evidence="2">
    <location>
        <begin position="255"/>
        <end position="264"/>
    </location>
</feature>
<organism evidence="4 5">
    <name type="scientific">Cylindrotheca closterium</name>
    <dbReference type="NCBI Taxonomy" id="2856"/>
    <lineage>
        <taxon>Eukaryota</taxon>
        <taxon>Sar</taxon>
        <taxon>Stramenopiles</taxon>
        <taxon>Ochrophyta</taxon>
        <taxon>Bacillariophyta</taxon>
        <taxon>Bacillariophyceae</taxon>
        <taxon>Bacillariophycidae</taxon>
        <taxon>Bacillariales</taxon>
        <taxon>Bacillariaceae</taxon>
        <taxon>Cylindrotheca</taxon>
    </lineage>
</organism>
<feature type="compositionally biased region" description="Basic and acidic residues" evidence="2">
    <location>
        <begin position="341"/>
        <end position="371"/>
    </location>
</feature>
<name>A0AAD2JIS0_9STRA</name>
<feature type="compositionally biased region" description="Low complexity" evidence="2">
    <location>
        <begin position="265"/>
        <end position="274"/>
    </location>
</feature>
<protein>
    <submittedName>
        <fullName evidence="4">Uncharacterized protein</fullName>
    </submittedName>
</protein>
<feature type="coiled-coil region" evidence="1">
    <location>
        <begin position="499"/>
        <end position="526"/>
    </location>
</feature>
<keyword evidence="5" id="KW-1185">Reference proteome</keyword>
<gene>
    <name evidence="4" type="ORF">CYCCA115_LOCUS14468</name>
</gene>
<dbReference type="Proteomes" id="UP001295423">
    <property type="component" value="Unassembled WGS sequence"/>
</dbReference>
<feature type="transmembrane region" description="Helical" evidence="3">
    <location>
        <begin position="613"/>
        <end position="636"/>
    </location>
</feature>
<keyword evidence="1" id="KW-0175">Coiled coil</keyword>
<feature type="transmembrane region" description="Helical" evidence="3">
    <location>
        <begin position="162"/>
        <end position="183"/>
    </location>
</feature>
<feature type="compositionally biased region" description="Polar residues" evidence="2">
    <location>
        <begin position="63"/>
        <end position="75"/>
    </location>
</feature>
<feature type="compositionally biased region" description="Low complexity" evidence="2">
    <location>
        <begin position="329"/>
        <end position="340"/>
    </location>
</feature>